<sequence length="125" mass="14913">MNPYVFYLDSYEQRQIQHKICLNNIQKQYEQVPDMCCIFKCESQETCKFQTIYEDQLQHYQFQDDEFKMLISSRPPSISQIEGQSSIASSFSVRMSWRTESMDRQSVDRFAAINQLLERQSSLIK</sequence>
<evidence type="ECO:0000313" key="3">
    <source>
        <dbReference type="Proteomes" id="UP001642409"/>
    </source>
</evidence>
<reference evidence="1" key="1">
    <citation type="submission" date="2023-06" db="EMBL/GenBank/DDBJ databases">
        <authorList>
            <person name="Kurt Z."/>
        </authorList>
    </citation>
    <scope>NUCLEOTIDE SEQUENCE</scope>
</reference>
<name>A0AA86VB17_9EUKA</name>
<dbReference type="EMBL" id="CAXDID020000573">
    <property type="protein sequence ID" value="CAL6103883.1"/>
    <property type="molecule type" value="Genomic_DNA"/>
</dbReference>
<evidence type="ECO:0000313" key="1">
    <source>
        <dbReference type="EMBL" id="CAI9961678.1"/>
    </source>
</evidence>
<organism evidence="1">
    <name type="scientific">Hexamita inflata</name>
    <dbReference type="NCBI Taxonomy" id="28002"/>
    <lineage>
        <taxon>Eukaryota</taxon>
        <taxon>Metamonada</taxon>
        <taxon>Diplomonadida</taxon>
        <taxon>Hexamitidae</taxon>
        <taxon>Hexamitinae</taxon>
        <taxon>Hexamita</taxon>
    </lineage>
</organism>
<dbReference type="EMBL" id="CATOUU010000943">
    <property type="protein sequence ID" value="CAI9961678.1"/>
    <property type="molecule type" value="Genomic_DNA"/>
</dbReference>
<keyword evidence="3" id="KW-1185">Reference proteome</keyword>
<dbReference type="Proteomes" id="UP001642409">
    <property type="component" value="Unassembled WGS sequence"/>
</dbReference>
<protein>
    <submittedName>
        <fullName evidence="2">Hypothetical_protein</fullName>
    </submittedName>
</protein>
<gene>
    <name evidence="1" type="ORF">HINF_LOCUS49323</name>
    <name evidence="2" type="ORF">HINF_LOCUS72370</name>
</gene>
<evidence type="ECO:0000313" key="2">
    <source>
        <dbReference type="EMBL" id="CAL6103883.1"/>
    </source>
</evidence>
<comment type="caution">
    <text evidence="1">The sequence shown here is derived from an EMBL/GenBank/DDBJ whole genome shotgun (WGS) entry which is preliminary data.</text>
</comment>
<accession>A0AA86VB17</accession>
<reference evidence="2 3" key="2">
    <citation type="submission" date="2024-07" db="EMBL/GenBank/DDBJ databases">
        <authorList>
            <person name="Akdeniz Z."/>
        </authorList>
    </citation>
    <scope>NUCLEOTIDE SEQUENCE [LARGE SCALE GENOMIC DNA]</scope>
</reference>
<proteinExistence type="predicted"/>
<dbReference type="AlphaFoldDB" id="A0AA86VB17"/>